<keyword evidence="10" id="KW-1185">Reference proteome</keyword>
<dbReference type="InterPro" id="IPR039448">
    <property type="entry name" value="Beta_helix"/>
</dbReference>
<feature type="chain" id="PRO_5046939487" evidence="6">
    <location>
        <begin position="25"/>
        <end position="672"/>
    </location>
</feature>
<dbReference type="Pfam" id="PF13229">
    <property type="entry name" value="Beta_helix"/>
    <property type="match status" value="1"/>
</dbReference>
<dbReference type="RefSeq" id="WP_252421516.1">
    <property type="nucleotide sequence ID" value="NZ_JAMWMR010000001.1"/>
</dbReference>
<evidence type="ECO:0000256" key="3">
    <source>
        <dbReference type="ARBA" id="ARBA00022729"/>
    </source>
</evidence>
<dbReference type="InterPro" id="IPR013783">
    <property type="entry name" value="Ig-like_fold"/>
</dbReference>
<dbReference type="PANTHER" id="PTHR22990">
    <property type="entry name" value="F-BOX ONLY PROTEIN"/>
    <property type="match status" value="1"/>
</dbReference>
<feature type="region of interest" description="Disordered" evidence="5">
    <location>
        <begin position="651"/>
        <end position="672"/>
    </location>
</feature>
<dbReference type="SMART" id="SM00710">
    <property type="entry name" value="PbH1"/>
    <property type="match status" value="7"/>
</dbReference>
<dbReference type="InterPro" id="IPR011050">
    <property type="entry name" value="Pectin_lyase_fold/virulence"/>
</dbReference>
<dbReference type="InterPro" id="IPR012334">
    <property type="entry name" value="Pectin_lyas_fold"/>
</dbReference>
<dbReference type="Proteomes" id="UP001523219">
    <property type="component" value="Unassembled WGS sequence"/>
</dbReference>
<sequence>MRNRPSLAALLVGCFIALAMTVGAAPPAAAASVIHVAPNGTDTPGCGTVAAPCASIPFAYNEAAPGDTIRVEAGTYVMTTPLVIRKANLRFQGAKAGVDARTRTPGGPGETVITSAFPPPNAVDMWVVSADGVSIDGFTFTGNASGAGVSTSENFSGYVVQNTIFSNNLKGFAPSSNGVNPSVFRQNYYFDNDNATLHPGTEGNGVFTFRPLANAVFEDSKFQDNDNSPINISGGEVAGGTRNITIRNNEMPGEFPVVLVAVSQVVITQNSMVGGFSGVQVSGACQDIQITHNTITDKTHGAILLFTGFAAVTNTGITVADNTIERTATVAGRFGVEISRSSDVTVRHNVIADTGQDAIGFTLRGQTVPSSDATITQNTIIRSGGSGIVVQAGAYTGTMAVNKNRIVDSGSGNGLVNDAADAQIDATLNWWGCNDMPNGAGCDHLAGTAVGQIDFSPWLILTISSVPADIAAGQQARITASLQHDSNGNTVPGPFFQPVLVDFSTTVGTVTPNPVLTDPSLNATTTWPAGQPRPQSICATVDNQTVCLNFEPVPGTGSVIAKVVTGKSKAPVPGVEVNVVDPGGQVVGTCTTDAAGTCDVLDLQPGTYRVCVVNVPHGFNRPKEPCTGPVTVVANEETTVVIALRKIEHKRPEHKRPEHKRPEPHCHKWTCR</sequence>
<organism evidence="9 10">
    <name type="scientific">Streptomyces macrolidinus</name>
    <dbReference type="NCBI Taxonomy" id="2952607"/>
    <lineage>
        <taxon>Bacteria</taxon>
        <taxon>Bacillati</taxon>
        <taxon>Actinomycetota</taxon>
        <taxon>Actinomycetes</taxon>
        <taxon>Kitasatosporales</taxon>
        <taxon>Streptomycetaceae</taxon>
        <taxon>Streptomyces</taxon>
    </lineage>
</organism>
<dbReference type="Gene3D" id="2.160.20.10">
    <property type="entry name" value="Single-stranded right-handed beta-helix, Pectin lyase-like"/>
    <property type="match status" value="2"/>
</dbReference>
<gene>
    <name evidence="9" type="ORF">NGF19_01310</name>
</gene>
<reference evidence="9 10" key="1">
    <citation type="submission" date="2022-05" db="EMBL/GenBank/DDBJ databases">
        <title>Streptomyces sp. nov. RY43-2 isolated from soil of a peat swamp forest.</title>
        <authorList>
            <person name="Kanchanasin P."/>
            <person name="Tanasupawat S."/>
            <person name="Phongsopitanun W."/>
        </authorList>
    </citation>
    <scope>NUCLEOTIDE SEQUENCE [LARGE SCALE GENOMIC DNA]</scope>
    <source>
        <strain evidence="9 10">RY43-2</strain>
    </source>
</reference>
<evidence type="ECO:0000256" key="2">
    <source>
        <dbReference type="ARBA" id="ARBA00022525"/>
    </source>
</evidence>
<dbReference type="PANTHER" id="PTHR22990:SF15">
    <property type="entry name" value="F-BOX ONLY PROTEIN 10"/>
    <property type="match status" value="1"/>
</dbReference>
<dbReference type="Gene3D" id="2.60.40.10">
    <property type="entry name" value="Immunoglobulins"/>
    <property type="match status" value="2"/>
</dbReference>
<evidence type="ECO:0000256" key="5">
    <source>
        <dbReference type="SAM" id="MobiDB-lite"/>
    </source>
</evidence>
<proteinExistence type="predicted"/>
<evidence type="ECO:0000259" key="7">
    <source>
        <dbReference type="Pfam" id="PF13229"/>
    </source>
</evidence>
<evidence type="ECO:0000256" key="6">
    <source>
        <dbReference type="SAM" id="SignalP"/>
    </source>
</evidence>
<feature type="signal peptide" evidence="6">
    <location>
        <begin position="1"/>
        <end position="24"/>
    </location>
</feature>
<dbReference type="InterPro" id="IPR051550">
    <property type="entry name" value="SCF-Subunits/Alg-Epimerases"/>
</dbReference>
<evidence type="ECO:0000313" key="9">
    <source>
        <dbReference type="EMBL" id="MCN9239434.1"/>
    </source>
</evidence>
<dbReference type="InterPro" id="IPR033764">
    <property type="entry name" value="Sdr_B"/>
</dbReference>
<accession>A0ABT0Z6P9</accession>
<keyword evidence="4" id="KW-0677">Repeat</keyword>
<keyword evidence="3 6" id="KW-0732">Signal</keyword>
<dbReference type="EMBL" id="JAMWMR010000001">
    <property type="protein sequence ID" value="MCN9239434.1"/>
    <property type="molecule type" value="Genomic_DNA"/>
</dbReference>
<dbReference type="InterPro" id="IPR006626">
    <property type="entry name" value="PbH1"/>
</dbReference>
<dbReference type="Pfam" id="PF17210">
    <property type="entry name" value="SdrD_B"/>
    <property type="match status" value="1"/>
</dbReference>
<feature type="domain" description="SD-repeat containing protein B" evidence="8">
    <location>
        <begin position="568"/>
        <end position="623"/>
    </location>
</feature>
<comment type="caution">
    <text evidence="9">The sequence shown here is derived from an EMBL/GenBank/DDBJ whole genome shotgun (WGS) entry which is preliminary data.</text>
</comment>
<name>A0ABT0Z6P9_9ACTN</name>
<dbReference type="SUPFAM" id="SSF51126">
    <property type="entry name" value="Pectin lyase-like"/>
    <property type="match status" value="2"/>
</dbReference>
<protein>
    <submittedName>
        <fullName evidence="9">Right-handed parallel beta-helix repeat-containing protein</fullName>
    </submittedName>
</protein>
<dbReference type="SUPFAM" id="SSF49478">
    <property type="entry name" value="Cna protein B-type domain"/>
    <property type="match status" value="1"/>
</dbReference>
<keyword evidence="2" id="KW-0964">Secreted</keyword>
<evidence type="ECO:0000313" key="10">
    <source>
        <dbReference type="Proteomes" id="UP001523219"/>
    </source>
</evidence>
<feature type="domain" description="Right handed beta helix" evidence="7">
    <location>
        <begin position="308"/>
        <end position="423"/>
    </location>
</feature>
<evidence type="ECO:0000259" key="8">
    <source>
        <dbReference type="Pfam" id="PF17210"/>
    </source>
</evidence>
<evidence type="ECO:0000256" key="1">
    <source>
        <dbReference type="ARBA" id="ARBA00004613"/>
    </source>
</evidence>
<evidence type="ECO:0000256" key="4">
    <source>
        <dbReference type="ARBA" id="ARBA00022737"/>
    </source>
</evidence>
<comment type="subcellular location">
    <subcellularLocation>
        <location evidence="1">Secreted</location>
    </subcellularLocation>
</comment>